<dbReference type="InterPro" id="IPR018076">
    <property type="entry name" value="T2SS_GspF_dom"/>
</dbReference>
<reference evidence="17 18" key="1">
    <citation type="submission" date="2018-11" db="EMBL/GenBank/DDBJ databases">
        <title>Draft genome sequence of Buttiauxella warmboldiae CCUG 35512.</title>
        <authorList>
            <person name="Salva-Serra F."/>
            <person name="Marathe N."/>
            <person name="Moore E."/>
            <person name="Svensson L."/>
            <person name="Engstrom-Jakobsson H."/>
        </authorList>
    </citation>
    <scope>NUCLEOTIDE SEQUENCE [LARGE SCALE GENOMIC DNA]</scope>
    <source>
        <strain evidence="17 18">CCUG 35512</strain>
    </source>
</reference>
<dbReference type="InterPro" id="IPR001992">
    <property type="entry name" value="T2SS_GspF/T4SS_PilC_CS"/>
</dbReference>
<keyword evidence="11 15" id="KW-1133">Transmembrane helix</keyword>
<evidence type="ECO:0000259" key="16">
    <source>
        <dbReference type="Pfam" id="PF00482"/>
    </source>
</evidence>
<keyword evidence="7 14" id="KW-0812">Transmembrane</keyword>
<evidence type="ECO:0000256" key="7">
    <source>
        <dbReference type="ARBA" id="ARBA00022692"/>
    </source>
</evidence>
<evidence type="ECO:0000256" key="11">
    <source>
        <dbReference type="ARBA" id="ARBA00022989"/>
    </source>
</evidence>
<keyword evidence="5" id="KW-1003">Cell membrane</keyword>
<dbReference type="GO" id="GO:0046872">
    <property type="term" value="F:metal ion binding"/>
    <property type="evidence" value="ECO:0007669"/>
    <property type="project" value="UniProtKB-KW"/>
</dbReference>
<name>A0A3N5DPV1_9ENTR</name>
<feature type="domain" description="Type II secretion system protein GspF" evidence="16">
    <location>
        <begin position="273"/>
        <end position="395"/>
    </location>
</feature>
<dbReference type="InterPro" id="IPR011850">
    <property type="entry name" value="T2SS_GspF"/>
</dbReference>
<organism evidence="17 18">
    <name type="scientific">Buttiauxella warmboldiae</name>
    <dbReference type="NCBI Taxonomy" id="82993"/>
    <lineage>
        <taxon>Bacteria</taxon>
        <taxon>Pseudomonadati</taxon>
        <taxon>Pseudomonadota</taxon>
        <taxon>Gammaproteobacteria</taxon>
        <taxon>Enterobacterales</taxon>
        <taxon>Enterobacteriaceae</taxon>
        <taxon>Buttiauxella</taxon>
    </lineage>
</organism>
<sequence>MPQFRYLAVDSTGKRHRGSLQASTSRQVREWLRTQQLSPLQVDEKRGTTLNISVLSFHKTRIPASQLLLFTRQLATLINASLPLERSLKVVAGQCSHKTAAEMIENIRAQVAEGQSFTAALSRWPDCFDNRYRALVASGEKSGNLGVVLTRLAEDSEFRHAMRNKLIQAMVYPLTLTLVALTVIVILLVAVVPQIIDQFTQFQQKLPLSTRILITLSHFMQDMGLFLLTGLLLAVLGIRSLLTRATIRFSFHKKITQVPPIGGLIRDIDAARYLRTLSIMQNSGVPLLEGMQIASESGANLYFRHCMEMATEQVRQGSSLTHALQATHLFPAMMLYMVASGEESGQLGVLMASAAASQESRLQHRIAIALTIFEPVLVIGMSGIVLFIVMSILQPILQLNNMFN</sequence>
<feature type="domain" description="Type II secretion system protein GspF" evidence="16">
    <location>
        <begin position="70"/>
        <end position="193"/>
    </location>
</feature>
<evidence type="ECO:0000256" key="8">
    <source>
        <dbReference type="ARBA" id="ARBA00022723"/>
    </source>
</evidence>
<evidence type="ECO:0000256" key="12">
    <source>
        <dbReference type="ARBA" id="ARBA00023136"/>
    </source>
</evidence>
<accession>A0A3N5DPV1</accession>
<evidence type="ECO:0000256" key="6">
    <source>
        <dbReference type="ARBA" id="ARBA00022519"/>
    </source>
</evidence>
<dbReference type="InterPro" id="IPR042094">
    <property type="entry name" value="T2SS_GspF_sf"/>
</dbReference>
<keyword evidence="8" id="KW-0479">Metal-binding</keyword>
<evidence type="ECO:0000256" key="14">
    <source>
        <dbReference type="RuleBase" id="RU003923"/>
    </source>
</evidence>
<comment type="caution">
    <text evidence="17">The sequence shown here is derived from an EMBL/GenBank/DDBJ whole genome shotgun (WGS) entry which is preliminary data.</text>
</comment>
<dbReference type="PANTHER" id="PTHR30012:SF0">
    <property type="entry name" value="TYPE II SECRETION SYSTEM PROTEIN F-RELATED"/>
    <property type="match status" value="1"/>
</dbReference>
<dbReference type="Proteomes" id="UP000268615">
    <property type="component" value="Unassembled WGS sequence"/>
</dbReference>
<keyword evidence="9" id="KW-0106">Calcium</keyword>
<keyword evidence="18" id="KW-1185">Reference proteome</keyword>
<feature type="transmembrane region" description="Helical" evidence="15">
    <location>
        <begin position="223"/>
        <end position="242"/>
    </location>
</feature>
<evidence type="ECO:0000256" key="15">
    <source>
        <dbReference type="SAM" id="Phobius"/>
    </source>
</evidence>
<proteinExistence type="inferred from homology"/>
<dbReference type="RefSeq" id="WP_124023139.1">
    <property type="nucleotide sequence ID" value="NZ_RPOH01000017.1"/>
</dbReference>
<dbReference type="NCBIfam" id="TIGR02120">
    <property type="entry name" value="GspF"/>
    <property type="match status" value="1"/>
</dbReference>
<dbReference type="GO" id="GO:0015628">
    <property type="term" value="P:protein secretion by the type II secretion system"/>
    <property type="evidence" value="ECO:0007669"/>
    <property type="project" value="InterPro"/>
</dbReference>
<evidence type="ECO:0000256" key="9">
    <source>
        <dbReference type="ARBA" id="ARBA00022837"/>
    </source>
</evidence>
<dbReference type="GO" id="GO:0005886">
    <property type="term" value="C:plasma membrane"/>
    <property type="evidence" value="ECO:0007669"/>
    <property type="project" value="UniProtKB-SubCell"/>
</dbReference>
<comment type="subcellular location">
    <subcellularLocation>
        <location evidence="2 14">Cell inner membrane</location>
        <topology evidence="2 14">Multi-pass membrane protein</topology>
    </subcellularLocation>
</comment>
<dbReference type="PANTHER" id="PTHR30012">
    <property type="entry name" value="GENERAL SECRETION PATHWAY PROTEIN"/>
    <property type="match status" value="1"/>
</dbReference>
<evidence type="ECO:0000256" key="1">
    <source>
        <dbReference type="ARBA" id="ARBA00002684"/>
    </source>
</evidence>
<dbReference type="PRINTS" id="PR00812">
    <property type="entry name" value="BCTERIALGSPF"/>
</dbReference>
<dbReference type="Pfam" id="PF00482">
    <property type="entry name" value="T2SSF"/>
    <property type="match status" value="2"/>
</dbReference>
<dbReference type="InterPro" id="IPR003004">
    <property type="entry name" value="GspF/PilC"/>
</dbReference>
<feature type="transmembrane region" description="Helical" evidence="15">
    <location>
        <begin position="366"/>
        <end position="393"/>
    </location>
</feature>
<keyword evidence="4 14" id="KW-0813">Transport</keyword>
<evidence type="ECO:0000256" key="4">
    <source>
        <dbReference type="ARBA" id="ARBA00022448"/>
    </source>
</evidence>
<evidence type="ECO:0000313" key="18">
    <source>
        <dbReference type="Proteomes" id="UP000268615"/>
    </source>
</evidence>
<evidence type="ECO:0000256" key="3">
    <source>
        <dbReference type="ARBA" id="ARBA00005745"/>
    </source>
</evidence>
<evidence type="ECO:0000256" key="2">
    <source>
        <dbReference type="ARBA" id="ARBA00004429"/>
    </source>
</evidence>
<dbReference type="PROSITE" id="PS00874">
    <property type="entry name" value="T2SP_F"/>
    <property type="match status" value="1"/>
</dbReference>
<dbReference type="OrthoDB" id="9805682at2"/>
<evidence type="ECO:0000256" key="5">
    <source>
        <dbReference type="ARBA" id="ARBA00022475"/>
    </source>
</evidence>
<keyword evidence="10" id="KW-0653">Protein transport</keyword>
<evidence type="ECO:0000256" key="10">
    <source>
        <dbReference type="ARBA" id="ARBA00022927"/>
    </source>
</evidence>
<evidence type="ECO:0000313" key="17">
    <source>
        <dbReference type="EMBL" id="RPH29617.1"/>
    </source>
</evidence>
<dbReference type="AlphaFoldDB" id="A0A3N5DPV1"/>
<feature type="transmembrane region" description="Helical" evidence="15">
    <location>
        <begin position="169"/>
        <end position="196"/>
    </location>
</feature>
<comment type="similarity">
    <text evidence="3 14">Belongs to the GSP F family.</text>
</comment>
<protein>
    <recommendedName>
        <fullName evidence="13">General secretion pathway protein F</fullName>
    </recommendedName>
</protein>
<keyword evidence="12 15" id="KW-0472">Membrane</keyword>
<evidence type="ECO:0000256" key="13">
    <source>
        <dbReference type="ARBA" id="ARBA00030750"/>
    </source>
</evidence>
<dbReference type="FunFam" id="1.20.81.30:FF:000001">
    <property type="entry name" value="Type II secretion system protein F"/>
    <property type="match status" value="2"/>
</dbReference>
<dbReference type="GO" id="GO:0015627">
    <property type="term" value="C:type II protein secretion system complex"/>
    <property type="evidence" value="ECO:0007669"/>
    <property type="project" value="InterPro"/>
</dbReference>
<gene>
    <name evidence="17" type="primary">gspF</name>
    <name evidence="17" type="ORF">EHN07_05255</name>
</gene>
<dbReference type="Gene3D" id="1.20.81.30">
    <property type="entry name" value="Type II secretion system (T2SS), domain F"/>
    <property type="match status" value="2"/>
</dbReference>
<comment type="function">
    <text evidence="1">Component of the type II secretion system inner membrane complex required for the energy-dependent secretion of extracellular factors such as proteases and toxins from the periplasm.</text>
</comment>
<dbReference type="EMBL" id="RPOH01000017">
    <property type="protein sequence ID" value="RPH29617.1"/>
    <property type="molecule type" value="Genomic_DNA"/>
</dbReference>
<keyword evidence="6" id="KW-0997">Cell inner membrane</keyword>